<evidence type="ECO:0000256" key="2">
    <source>
        <dbReference type="SAM" id="MobiDB-lite"/>
    </source>
</evidence>
<dbReference type="Gene3D" id="3.30.565.10">
    <property type="entry name" value="Histidine kinase-like ATPase, C-terminal domain"/>
    <property type="match status" value="1"/>
</dbReference>
<feature type="coiled-coil region" evidence="1">
    <location>
        <begin position="650"/>
        <end position="677"/>
    </location>
</feature>
<feature type="region of interest" description="Disordered" evidence="2">
    <location>
        <begin position="467"/>
        <end position="491"/>
    </location>
</feature>
<keyword evidence="1" id="KW-0175">Coiled coil</keyword>
<reference evidence="3 4" key="1">
    <citation type="submission" date="2018-07" db="EMBL/GenBank/DDBJ databases">
        <title>Genomic Encyclopedia of Type Strains, Phase IV (KMG-IV): sequencing the most valuable type-strain genomes for metagenomic binning, comparative biology and taxonomic classification.</title>
        <authorList>
            <person name="Goeker M."/>
        </authorList>
    </citation>
    <scope>NUCLEOTIDE SEQUENCE [LARGE SCALE GENOMIC DNA]</scope>
    <source>
        <strain evidence="3 4">DSM 101478</strain>
    </source>
</reference>
<sequence>MKDIYQDLIKAYTPKDVRELIQKIGLSKIRWEDVGERRNNLATINIGTDPADGVTERITNAIDAVLEKEWKNQNEPDGFRTPRRASEKWYGIDEGKISTIKSARDKRIEKLSDLISVTLYDSGLDEKPTVEIRDKGIGLEPEQFSDTILALNGSNKIGKLYLMGAFGQGGSTALSYNNNTIIISKPFFSEDGRKKKKIAFTIVRINQGDLDKDKHEWYEYMVEKSTGQPFTIEVDDQTFEPGTLVRHILMDLGKYKGKITTPSNSLWYLAHNYMFDPIIPFTISDRRKGRKENRTVTGNNRLLTYTDNLEYKNKVSQTFKSGNVTIYWWVLNSLGEDPKNRIKNYTTVSHPIIITFNGQKQGTMLNGLIKNDLKLPFLDRYLIVQIEADNMDNDSKRQLFSSTRESLRDTSILEELKRLTIATLDADDKLKELDRNRKQRYFTKDDSQVLDSLKKRLARRINTYLKSSGSGSTVTASTSTNDGGSSNKLPEIPFSDPPTFFEITTKSPKEVYHNKSFSVKFKTDAHPNFFARTETFVAFIEPQSFGSYTGTANVNDGYGIVYFKTNGDTDIGEKGEITLELRPPGQKSITSSIEVVAVENPENSDSNKDGKNKSPNIRVEFIDKDHLYYQENDWDENNVAVVNSSQDEVIISVSEENKNLTRLVARAQRKNDSAVQDIKNKYLEHISFYAFILDKNRPDVILSKEDEQIPEESYQKLKEYELMNASETVCGMISDFFEMIITENVNEDSRS</sequence>
<dbReference type="EMBL" id="QRAO01000014">
    <property type="protein sequence ID" value="RDK82765.1"/>
    <property type="molecule type" value="Genomic_DNA"/>
</dbReference>
<dbReference type="SUPFAM" id="SSF55874">
    <property type="entry name" value="ATPase domain of HSP90 chaperone/DNA topoisomerase II/histidine kinase"/>
    <property type="match status" value="1"/>
</dbReference>
<evidence type="ECO:0000313" key="3">
    <source>
        <dbReference type="EMBL" id="RDK82765.1"/>
    </source>
</evidence>
<dbReference type="Proteomes" id="UP000255317">
    <property type="component" value="Unassembled WGS sequence"/>
</dbReference>
<name>A0A370Q327_9FLAO</name>
<dbReference type="InterPro" id="IPR036890">
    <property type="entry name" value="HATPase_C_sf"/>
</dbReference>
<dbReference type="AlphaFoldDB" id="A0A370Q327"/>
<dbReference type="OrthoDB" id="8441532at2"/>
<protein>
    <submittedName>
        <fullName evidence="3">Uncharacterized protein</fullName>
    </submittedName>
</protein>
<keyword evidence="4" id="KW-1185">Reference proteome</keyword>
<gene>
    <name evidence="3" type="ORF">C8D94_1143</name>
</gene>
<proteinExistence type="predicted"/>
<accession>A0A370Q327</accession>
<comment type="caution">
    <text evidence="3">The sequence shown here is derived from an EMBL/GenBank/DDBJ whole genome shotgun (WGS) entry which is preliminary data.</text>
</comment>
<feature type="compositionally biased region" description="Low complexity" evidence="2">
    <location>
        <begin position="467"/>
        <end position="480"/>
    </location>
</feature>
<dbReference type="RefSeq" id="WP_115124799.1">
    <property type="nucleotide sequence ID" value="NZ_QRAO01000014.1"/>
</dbReference>
<evidence type="ECO:0000313" key="4">
    <source>
        <dbReference type="Proteomes" id="UP000255317"/>
    </source>
</evidence>
<evidence type="ECO:0000256" key="1">
    <source>
        <dbReference type="SAM" id="Coils"/>
    </source>
</evidence>
<organism evidence="3 4">
    <name type="scientific">Marinirhabdus gelatinilytica</name>
    <dbReference type="NCBI Taxonomy" id="1703343"/>
    <lineage>
        <taxon>Bacteria</taxon>
        <taxon>Pseudomonadati</taxon>
        <taxon>Bacteroidota</taxon>
        <taxon>Flavobacteriia</taxon>
        <taxon>Flavobacteriales</taxon>
        <taxon>Flavobacteriaceae</taxon>
    </lineage>
</organism>